<evidence type="ECO:0000256" key="2">
    <source>
        <dbReference type="ARBA" id="ARBA00022692"/>
    </source>
</evidence>
<keyword evidence="3 5" id="KW-1133">Transmembrane helix</keyword>
<comment type="subcellular location">
    <subcellularLocation>
        <location evidence="1">Membrane</location>
        <topology evidence="1">Single-pass type I membrane protein</topology>
    </subcellularLocation>
</comment>
<dbReference type="InterPro" id="IPR003599">
    <property type="entry name" value="Ig_sub"/>
</dbReference>
<evidence type="ECO:0000256" key="5">
    <source>
        <dbReference type="SAM" id="Phobius"/>
    </source>
</evidence>
<dbReference type="AlphaFoldDB" id="A0A3S2PWI3"/>
<dbReference type="SMART" id="SM00409">
    <property type="entry name" value="IG"/>
    <property type="match status" value="1"/>
</dbReference>
<accession>A0A3S2PWI3</accession>
<dbReference type="InterPro" id="IPR036179">
    <property type="entry name" value="Ig-like_dom_sf"/>
</dbReference>
<dbReference type="InterPro" id="IPR007110">
    <property type="entry name" value="Ig-like_dom"/>
</dbReference>
<dbReference type="PANTHER" id="PTHR11973">
    <property type="entry name" value="CELL SURFACE GLYCOPROTEIN MUC18-RELATED"/>
    <property type="match status" value="1"/>
</dbReference>
<protein>
    <recommendedName>
        <fullName evidence="6">Ig-like domain-containing protein</fullName>
    </recommendedName>
</protein>
<dbReference type="PANTHER" id="PTHR11973:SF23">
    <property type="entry name" value="C-ANSWER"/>
    <property type="match status" value="1"/>
</dbReference>
<dbReference type="OrthoDB" id="10012075at2759"/>
<evidence type="ECO:0000256" key="4">
    <source>
        <dbReference type="ARBA" id="ARBA00023180"/>
    </source>
</evidence>
<dbReference type="Gene3D" id="2.60.40.10">
    <property type="entry name" value="Immunoglobulins"/>
    <property type="match status" value="1"/>
</dbReference>
<keyword evidence="8" id="KW-1185">Reference proteome</keyword>
<dbReference type="InterPro" id="IPR003598">
    <property type="entry name" value="Ig_sub2"/>
</dbReference>
<sequence length="355" mass="40192">MFFITSRTKCVLDTKFVYEQSFQNRGSSFQHFRFCPILFPVGPCRRNVAPCWTVCGTSTTIVALVHSSQAALMIKGPTEPVLEGDMVTLECLYTDGDLNISQVHFEYFSEYMQDWQRVFWRSFRSFCYYDRAVEVEEDGEKAYLRLLYPTRFSGVRLRCASDAGNATEPDHVSESITFKVHYLRGPSLTMEGYSRYMEAPQEVKVRVGADVAVKCSASSSEEPSYFWQKEGSDWVLPSPLLTVTKVSALDEGKYTCLAKNPSVDSLNVQRTISITVLPEDAPWYETTNGRLWLLTSSATLVLFVCVLTVSLLLCRRAKKIKTSKGPIDDHSQKKPIYRTSVESIPSTCLDKQPLV</sequence>
<dbReference type="GO" id="GO:0007155">
    <property type="term" value="P:cell adhesion"/>
    <property type="evidence" value="ECO:0007669"/>
    <property type="project" value="TreeGrafter"/>
</dbReference>
<evidence type="ECO:0000259" key="6">
    <source>
        <dbReference type="PROSITE" id="PS50835"/>
    </source>
</evidence>
<dbReference type="InterPro" id="IPR051116">
    <property type="entry name" value="Surface_Rcpt/Adhesion_Mol"/>
</dbReference>
<keyword evidence="2 5" id="KW-0812">Transmembrane</keyword>
<dbReference type="InterPro" id="IPR013783">
    <property type="entry name" value="Ig-like_fold"/>
</dbReference>
<evidence type="ECO:0000256" key="3">
    <source>
        <dbReference type="ARBA" id="ARBA00022989"/>
    </source>
</evidence>
<evidence type="ECO:0000313" key="7">
    <source>
        <dbReference type="EMBL" id="RVE62965.1"/>
    </source>
</evidence>
<name>A0A3S2PWI3_ORYJA</name>
<reference evidence="7 8" key="1">
    <citation type="submission" date="2018-11" db="EMBL/GenBank/DDBJ databases">
        <authorList>
            <person name="Lopez-Roques C."/>
            <person name="Donnadieu C."/>
            <person name="Bouchez O."/>
            <person name="Klopp C."/>
            <person name="Cabau C."/>
            <person name="Zahm M."/>
        </authorList>
    </citation>
    <scope>NUCLEOTIDE SEQUENCE [LARGE SCALE GENOMIC DNA]</scope>
    <source>
        <strain evidence="7">RS831</strain>
        <tissue evidence="7">Whole body</tissue>
    </source>
</reference>
<reference evidence="7 8" key="2">
    <citation type="submission" date="2019-01" db="EMBL/GenBank/DDBJ databases">
        <title>A chromosome length genome reference of the Java medaka (oryzias javanicus).</title>
        <authorList>
            <person name="Herpin A."/>
            <person name="Takehana Y."/>
            <person name="Naruse K."/>
            <person name="Ansai S."/>
            <person name="Kawaguchi M."/>
        </authorList>
    </citation>
    <scope>NUCLEOTIDE SEQUENCE [LARGE SCALE GENOMIC DNA]</scope>
    <source>
        <strain evidence="7">RS831</strain>
        <tissue evidence="7">Whole body</tissue>
    </source>
</reference>
<keyword evidence="5" id="KW-0472">Membrane</keyword>
<proteinExistence type="predicted"/>
<dbReference type="PROSITE" id="PS50835">
    <property type="entry name" value="IG_LIKE"/>
    <property type="match status" value="1"/>
</dbReference>
<dbReference type="Pfam" id="PF13927">
    <property type="entry name" value="Ig_3"/>
    <property type="match status" value="1"/>
</dbReference>
<organism evidence="7 8">
    <name type="scientific">Oryzias javanicus</name>
    <name type="common">Javanese ricefish</name>
    <name type="synonym">Aplocheilus javanicus</name>
    <dbReference type="NCBI Taxonomy" id="123683"/>
    <lineage>
        <taxon>Eukaryota</taxon>
        <taxon>Metazoa</taxon>
        <taxon>Chordata</taxon>
        <taxon>Craniata</taxon>
        <taxon>Vertebrata</taxon>
        <taxon>Euteleostomi</taxon>
        <taxon>Actinopterygii</taxon>
        <taxon>Neopterygii</taxon>
        <taxon>Teleostei</taxon>
        <taxon>Neoteleostei</taxon>
        <taxon>Acanthomorphata</taxon>
        <taxon>Ovalentaria</taxon>
        <taxon>Atherinomorphae</taxon>
        <taxon>Beloniformes</taxon>
        <taxon>Adrianichthyidae</taxon>
        <taxon>Oryziinae</taxon>
        <taxon>Oryzias</taxon>
    </lineage>
</organism>
<feature type="transmembrane region" description="Helical" evidence="5">
    <location>
        <begin position="291"/>
        <end position="314"/>
    </location>
</feature>
<dbReference type="GO" id="GO:0005886">
    <property type="term" value="C:plasma membrane"/>
    <property type="evidence" value="ECO:0007669"/>
    <property type="project" value="TreeGrafter"/>
</dbReference>
<dbReference type="OMA" id="CLYTDSD"/>
<dbReference type="Proteomes" id="UP000283210">
    <property type="component" value="Chromosome 16"/>
</dbReference>
<dbReference type="EMBL" id="CM012452">
    <property type="protein sequence ID" value="RVE62965.1"/>
    <property type="molecule type" value="Genomic_DNA"/>
</dbReference>
<gene>
    <name evidence="7" type="ORF">OJAV_G00162170</name>
</gene>
<dbReference type="SUPFAM" id="SSF48726">
    <property type="entry name" value="Immunoglobulin"/>
    <property type="match status" value="1"/>
</dbReference>
<dbReference type="SMART" id="SM00408">
    <property type="entry name" value="IGc2"/>
    <property type="match status" value="1"/>
</dbReference>
<keyword evidence="4" id="KW-0325">Glycoprotein</keyword>
<evidence type="ECO:0000256" key="1">
    <source>
        <dbReference type="ARBA" id="ARBA00004479"/>
    </source>
</evidence>
<evidence type="ECO:0000313" key="8">
    <source>
        <dbReference type="Proteomes" id="UP000283210"/>
    </source>
</evidence>
<feature type="domain" description="Ig-like" evidence="6">
    <location>
        <begin position="186"/>
        <end position="273"/>
    </location>
</feature>